<feature type="region of interest" description="Disordered" evidence="1">
    <location>
        <begin position="1"/>
        <end position="82"/>
    </location>
</feature>
<name>A0AAV7XTX4_9NEOP</name>
<accession>A0AAV7XTX4</accession>
<comment type="caution">
    <text evidence="2">The sequence shown here is derived from an EMBL/GenBank/DDBJ whole genome shotgun (WGS) entry which is preliminary data.</text>
</comment>
<feature type="compositionally biased region" description="Basic residues" evidence="1">
    <location>
        <begin position="71"/>
        <end position="82"/>
    </location>
</feature>
<dbReference type="EMBL" id="JAPTSV010000003">
    <property type="protein sequence ID" value="KAJ1529867.1"/>
    <property type="molecule type" value="Genomic_DNA"/>
</dbReference>
<reference evidence="2" key="1">
    <citation type="submission" date="2022-12" db="EMBL/GenBank/DDBJ databases">
        <title>Chromosome-level genome assembly of the bean flower thrips Megalurothrips usitatus.</title>
        <authorList>
            <person name="Ma L."/>
            <person name="Liu Q."/>
            <person name="Li H."/>
            <person name="Cai W."/>
        </authorList>
    </citation>
    <scope>NUCLEOTIDE SEQUENCE</scope>
    <source>
        <strain evidence="2">Cailab_2022a</strain>
    </source>
</reference>
<gene>
    <name evidence="2" type="ORF">ONE63_006599</name>
</gene>
<evidence type="ECO:0000313" key="3">
    <source>
        <dbReference type="Proteomes" id="UP001075354"/>
    </source>
</evidence>
<dbReference type="Proteomes" id="UP001075354">
    <property type="component" value="Chromosome 3"/>
</dbReference>
<evidence type="ECO:0000256" key="1">
    <source>
        <dbReference type="SAM" id="MobiDB-lite"/>
    </source>
</evidence>
<protein>
    <submittedName>
        <fullName evidence="2">Uncharacterized protein</fullName>
    </submittedName>
</protein>
<proteinExistence type="predicted"/>
<evidence type="ECO:0000313" key="2">
    <source>
        <dbReference type="EMBL" id="KAJ1529867.1"/>
    </source>
</evidence>
<organism evidence="2 3">
    <name type="scientific">Megalurothrips usitatus</name>
    <name type="common">bean blossom thrips</name>
    <dbReference type="NCBI Taxonomy" id="439358"/>
    <lineage>
        <taxon>Eukaryota</taxon>
        <taxon>Metazoa</taxon>
        <taxon>Ecdysozoa</taxon>
        <taxon>Arthropoda</taxon>
        <taxon>Hexapoda</taxon>
        <taxon>Insecta</taxon>
        <taxon>Pterygota</taxon>
        <taxon>Neoptera</taxon>
        <taxon>Paraneoptera</taxon>
        <taxon>Thysanoptera</taxon>
        <taxon>Terebrantia</taxon>
        <taxon>Thripoidea</taxon>
        <taxon>Thripidae</taxon>
        <taxon>Megalurothrips</taxon>
    </lineage>
</organism>
<keyword evidence="3" id="KW-1185">Reference proteome</keyword>
<dbReference type="Gene3D" id="3.40.50.20">
    <property type="match status" value="1"/>
</dbReference>
<feature type="compositionally biased region" description="Low complexity" evidence="1">
    <location>
        <begin position="18"/>
        <end position="42"/>
    </location>
</feature>
<sequence>MPACANESLSKLWPSPPGSAGSPAGSPPSGSSPCSPASRSPPSTSPPPRLRRSLSSSTALAYPRDQASPPPHHHHHHHHHHLHHDEVSGGLLAHLIGWYPAFLLRFTRNLLAALVYLSWSQLLLAGPTLWLSAWLWLFWKAVQLPLAVAKGVLSRLYTPAAERSRRKRTVLISGGSSVQALHLARNFHSAGTRVVVCEVEGLFGLARFSTAVHRFYTVPPPSAESPYEYVRALCDIAAREEAEYYLPVCSSTPAYYDALAKPDLELLGCSVFCPGLEQTTGLDDTLEVLRRCRARGMPTPPFYPVHSREDVLRLYEAGVLRAARFFLQLAGVDGCRERVKIALPTSRHEFRAMAPAVSPPLAEQRPWVVVQDVVGEHFLTCTTVKSGQVVANVTCRLEQGLVPVESDEVTRWLEAFFARVPVTGHFRFRLVRPASRPVLLPLGCRVGVSLPYLCHTSVHPRLVIRPCRHFSRQASGPLVSGSGRYWMHEAVLDTLKRPSVEAVSKLIGTVLDKREALFVFWDPLPYCAYYHLQLPARHLLGFLQGRGSACQRTATAPVAVHHKDIPKSKNNLVYSALLAGY</sequence>
<dbReference type="AlphaFoldDB" id="A0AAV7XTX4"/>